<evidence type="ECO:0000313" key="3">
    <source>
        <dbReference type="Proteomes" id="UP000649739"/>
    </source>
</evidence>
<keyword evidence="1" id="KW-0472">Membrane</keyword>
<reference evidence="2" key="2">
    <citation type="submission" date="2020-09" db="EMBL/GenBank/DDBJ databases">
        <authorList>
            <person name="Sun Q."/>
            <person name="Ohkuma M."/>
        </authorList>
    </citation>
    <scope>NUCLEOTIDE SEQUENCE</scope>
    <source>
        <strain evidence="2">JCM 3090</strain>
    </source>
</reference>
<comment type="caution">
    <text evidence="2">The sequence shown here is derived from an EMBL/GenBank/DDBJ whole genome shotgun (WGS) entry which is preliminary data.</text>
</comment>
<dbReference type="AlphaFoldDB" id="A0A8J3B357"/>
<feature type="transmembrane region" description="Helical" evidence="1">
    <location>
        <begin position="79"/>
        <end position="96"/>
    </location>
</feature>
<keyword evidence="1" id="KW-0812">Transmembrane</keyword>
<dbReference type="EMBL" id="BMQB01000001">
    <property type="protein sequence ID" value="GGJ74776.1"/>
    <property type="molecule type" value="Genomic_DNA"/>
</dbReference>
<proteinExistence type="predicted"/>
<reference evidence="2" key="1">
    <citation type="journal article" date="2014" name="Int. J. Syst. Evol. Microbiol.">
        <title>Complete genome sequence of Corynebacterium casei LMG S-19264T (=DSM 44701T), isolated from a smear-ripened cheese.</title>
        <authorList>
            <consortium name="US DOE Joint Genome Institute (JGI-PGF)"/>
            <person name="Walter F."/>
            <person name="Albersmeier A."/>
            <person name="Kalinowski J."/>
            <person name="Ruckert C."/>
        </authorList>
    </citation>
    <scope>NUCLEOTIDE SEQUENCE</scope>
    <source>
        <strain evidence="2">JCM 3090</strain>
    </source>
</reference>
<evidence type="ECO:0000256" key="1">
    <source>
        <dbReference type="SAM" id="Phobius"/>
    </source>
</evidence>
<gene>
    <name evidence="2" type="ORF">GCM10010123_00910</name>
</gene>
<sequence length="113" mass="11868">MRDRRFVAAVAAALVGFFLVVVSVRGWNRYGETRDRAAGHLATAERALAAGDLPRAEQYAGFAEGDADEADLLHRQSQGATGGAVLVLALAGWLAWRGTRRPAPAGLTAPATP</sequence>
<keyword evidence="3" id="KW-1185">Reference proteome</keyword>
<accession>A0A8J3B357</accession>
<dbReference type="Proteomes" id="UP000649739">
    <property type="component" value="Unassembled WGS sequence"/>
</dbReference>
<dbReference type="RefSeq" id="WP_189167987.1">
    <property type="nucleotide sequence ID" value="NZ_BMQB01000001.1"/>
</dbReference>
<organism evidence="2 3">
    <name type="scientific">Pilimelia anulata</name>
    <dbReference type="NCBI Taxonomy" id="53371"/>
    <lineage>
        <taxon>Bacteria</taxon>
        <taxon>Bacillati</taxon>
        <taxon>Actinomycetota</taxon>
        <taxon>Actinomycetes</taxon>
        <taxon>Micromonosporales</taxon>
        <taxon>Micromonosporaceae</taxon>
        <taxon>Pilimelia</taxon>
    </lineage>
</organism>
<keyword evidence="1" id="KW-1133">Transmembrane helix</keyword>
<evidence type="ECO:0000313" key="2">
    <source>
        <dbReference type="EMBL" id="GGJ74776.1"/>
    </source>
</evidence>
<name>A0A8J3B357_9ACTN</name>
<protein>
    <submittedName>
        <fullName evidence="2">Uncharacterized protein</fullName>
    </submittedName>
</protein>